<feature type="transmembrane region" description="Helical" evidence="1">
    <location>
        <begin position="112"/>
        <end position="132"/>
    </location>
</feature>
<organism evidence="3 4">
    <name type="scientific">Pseudonocardia kongjuensis</name>
    <dbReference type="NCBI Taxonomy" id="102227"/>
    <lineage>
        <taxon>Bacteria</taxon>
        <taxon>Bacillati</taxon>
        <taxon>Actinomycetota</taxon>
        <taxon>Actinomycetes</taxon>
        <taxon>Pseudonocardiales</taxon>
        <taxon>Pseudonocardiaceae</taxon>
        <taxon>Pseudonocardia</taxon>
    </lineage>
</organism>
<feature type="transmembrane region" description="Helical" evidence="1">
    <location>
        <begin position="138"/>
        <end position="159"/>
    </location>
</feature>
<sequence>MTSVLFVDYPLRLLPGLIVLAALFLALGRSSPLLRIVVLILGFVLVRDAMTPLGLWSIGTTGGATWLRFPAEPLVLVTLGAIGVGGALAIAYGPPDLRGLVVWGGLGPRALLTALGAAAVLLVPLTALLWTVPLEQRGGAVAVTLLPALAVLAFGGNLLEEVLFRGLLQGYLGGPLGYPPARTILLSGLFFAAGHVFLASTVTGLGWPVLAFTLAEGLLCAWVRHRHGVLAATVTHGTVILVLASGW</sequence>
<feature type="domain" description="CAAX prenyl protease 2/Lysostaphin resistance protein A-like" evidence="2">
    <location>
        <begin position="144"/>
        <end position="239"/>
    </location>
</feature>
<reference evidence="4" key="1">
    <citation type="journal article" date="2019" name="Int. J. Syst. Evol. Microbiol.">
        <title>The Global Catalogue of Microorganisms (GCM) 10K type strain sequencing project: providing services to taxonomists for standard genome sequencing and annotation.</title>
        <authorList>
            <consortium name="The Broad Institute Genomics Platform"/>
            <consortium name="The Broad Institute Genome Sequencing Center for Infectious Disease"/>
            <person name="Wu L."/>
            <person name="Ma J."/>
        </authorList>
    </citation>
    <scope>NUCLEOTIDE SEQUENCE [LARGE SCALE GENOMIC DNA]</scope>
    <source>
        <strain evidence="4">JCM 11896</strain>
    </source>
</reference>
<dbReference type="Proteomes" id="UP001501414">
    <property type="component" value="Unassembled WGS sequence"/>
</dbReference>
<evidence type="ECO:0000313" key="4">
    <source>
        <dbReference type="Proteomes" id="UP001501414"/>
    </source>
</evidence>
<accession>A0ABP4IUG8</accession>
<feature type="transmembrane region" description="Helical" evidence="1">
    <location>
        <begin position="74"/>
        <end position="92"/>
    </location>
</feature>
<dbReference type="EMBL" id="BAAAJK010000048">
    <property type="protein sequence ID" value="GAA1399390.1"/>
    <property type="molecule type" value="Genomic_DNA"/>
</dbReference>
<name>A0ABP4IUG8_9PSEU</name>
<evidence type="ECO:0000256" key="1">
    <source>
        <dbReference type="SAM" id="Phobius"/>
    </source>
</evidence>
<keyword evidence="4" id="KW-1185">Reference proteome</keyword>
<comment type="caution">
    <text evidence="3">The sequence shown here is derived from an EMBL/GenBank/DDBJ whole genome shotgun (WGS) entry which is preliminary data.</text>
</comment>
<keyword evidence="1" id="KW-0472">Membrane</keyword>
<dbReference type="Pfam" id="PF02517">
    <property type="entry name" value="Rce1-like"/>
    <property type="match status" value="1"/>
</dbReference>
<protein>
    <recommendedName>
        <fullName evidence="2">CAAX prenyl protease 2/Lysostaphin resistance protein A-like domain-containing protein</fullName>
    </recommendedName>
</protein>
<proteinExistence type="predicted"/>
<gene>
    <name evidence="3" type="ORF">GCM10009613_54850</name>
</gene>
<dbReference type="InterPro" id="IPR003675">
    <property type="entry name" value="Rce1/LyrA-like_dom"/>
</dbReference>
<keyword evidence="1" id="KW-0812">Transmembrane</keyword>
<feature type="transmembrane region" description="Helical" evidence="1">
    <location>
        <begin position="229"/>
        <end position="246"/>
    </location>
</feature>
<feature type="transmembrane region" description="Helical" evidence="1">
    <location>
        <begin position="6"/>
        <end position="26"/>
    </location>
</feature>
<feature type="transmembrane region" description="Helical" evidence="1">
    <location>
        <begin position="33"/>
        <end position="54"/>
    </location>
</feature>
<keyword evidence="1" id="KW-1133">Transmembrane helix</keyword>
<evidence type="ECO:0000259" key="2">
    <source>
        <dbReference type="Pfam" id="PF02517"/>
    </source>
</evidence>
<dbReference type="RefSeq" id="WP_344027677.1">
    <property type="nucleotide sequence ID" value="NZ_BAAAJK010000048.1"/>
</dbReference>
<evidence type="ECO:0000313" key="3">
    <source>
        <dbReference type="EMBL" id="GAA1399390.1"/>
    </source>
</evidence>